<dbReference type="InterPro" id="IPR017946">
    <property type="entry name" value="PLC-like_Pdiesterase_TIM-brl"/>
</dbReference>
<dbReference type="GO" id="GO:0006629">
    <property type="term" value="P:lipid metabolic process"/>
    <property type="evidence" value="ECO:0007669"/>
    <property type="project" value="InterPro"/>
</dbReference>
<keyword evidence="1" id="KW-0812">Transmembrane</keyword>
<dbReference type="AlphaFoldDB" id="A0A6C0CNQ7"/>
<dbReference type="GO" id="GO:0008081">
    <property type="term" value="F:phosphoric diester hydrolase activity"/>
    <property type="evidence" value="ECO:0007669"/>
    <property type="project" value="InterPro"/>
</dbReference>
<organism evidence="2">
    <name type="scientific">viral metagenome</name>
    <dbReference type="NCBI Taxonomy" id="1070528"/>
    <lineage>
        <taxon>unclassified sequences</taxon>
        <taxon>metagenomes</taxon>
        <taxon>organismal metagenomes</taxon>
    </lineage>
</organism>
<accession>A0A6C0CNQ7</accession>
<dbReference type="Gene3D" id="3.20.20.190">
    <property type="entry name" value="Phosphatidylinositol (PI) phosphodiesterase"/>
    <property type="match status" value="1"/>
</dbReference>
<dbReference type="SUPFAM" id="SSF51695">
    <property type="entry name" value="PLC-like phosphodiesterases"/>
    <property type="match status" value="1"/>
</dbReference>
<name>A0A6C0CNQ7_9ZZZZ</name>
<evidence type="ECO:0008006" key="3">
    <source>
        <dbReference type="Google" id="ProtNLM"/>
    </source>
</evidence>
<evidence type="ECO:0000256" key="1">
    <source>
        <dbReference type="SAM" id="Phobius"/>
    </source>
</evidence>
<proteinExistence type="predicted"/>
<dbReference type="EMBL" id="MN739460">
    <property type="protein sequence ID" value="QHT05857.1"/>
    <property type="molecule type" value="Genomic_DNA"/>
</dbReference>
<evidence type="ECO:0000313" key="2">
    <source>
        <dbReference type="EMBL" id="QHT05857.1"/>
    </source>
</evidence>
<keyword evidence="1" id="KW-0472">Membrane</keyword>
<sequence>MAEILSAEDFSLNDMYGVFLIAIVIAVLLVWRTMTWLIKILNLKKLNYSLFEYQMPETELQGIGSSSGEKAKLRDYFVFSSFNSCSGGGYHNNFVDERVLEHIIGRGVRLLDFEIFSFDGKPVVAVSDNNNYSEKGTFNHLDLGTVFSSINKMAWSGISPNNSDPLFLQFRIKTKNKNIYDQMAYKVKNHFSNRRWTKHTVSKGNSQMLNNEKITNLMGRVVIICHDDDKTAMLNSSFKDYINLTNGQGTELYRLTKDVINNHNLESLKDTCKRMLTICIPDEMDQGNSINYNNSEYCHKQGIGAVCLGLSNGDIVNDIKAYCNKFNKSSSAFILKPDNLRMWETYVTKDEEQSKSLGMTTEMDPRVKQQVNSGAVDKMMKLPGDM</sequence>
<feature type="transmembrane region" description="Helical" evidence="1">
    <location>
        <begin position="15"/>
        <end position="38"/>
    </location>
</feature>
<protein>
    <recommendedName>
        <fullName evidence="3">Phosphatidylinositol-specific phospholipase C X domain-containing protein</fullName>
    </recommendedName>
</protein>
<keyword evidence="1" id="KW-1133">Transmembrane helix</keyword>
<reference evidence="2" key="1">
    <citation type="journal article" date="2020" name="Nature">
        <title>Giant virus diversity and host interactions through global metagenomics.</title>
        <authorList>
            <person name="Schulz F."/>
            <person name="Roux S."/>
            <person name="Paez-Espino D."/>
            <person name="Jungbluth S."/>
            <person name="Walsh D.A."/>
            <person name="Denef V.J."/>
            <person name="McMahon K.D."/>
            <person name="Konstantinidis K.T."/>
            <person name="Eloe-Fadrosh E.A."/>
            <person name="Kyrpides N.C."/>
            <person name="Woyke T."/>
        </authorList>
    </citation>
    <scope>NUCLEOTIDE SEQUENCE</scope>
    <source>
        <strain evidence="2">GVMAG-M-3300021425-14</strain>
    </source>
</reference>